<protein>
    <submittedName>
        <fullName evidence="6">LysR family transcriptional activator of nhaA</fullName>
    </submittedName>
</protein>
<reference evidence="6 7" key="1">
    <citation type="submission" date="2020-08" db="EMBL/GenBank/DDBJ databases">
        <title>Genomic Encyclopedia of Type Strains, Phase IV (KMG-IV): sequencing the most valuable type-strain genomes for metagenomic binning, comparative biology and taxonomic classification.</title>
        <authorList>
            <person name="Goeker M."/>
        </authorList>
    </citation>
    <scope>NUCLEOTIDE SEQUENCE [LARGE SCALE GENOMIC DNA]</scope>
    <source>
        <strain evidence="6 7">DSM 103377</strain>
    </source>
</reference>
<evidence type="ECO:0000313" key="7">
    <source>
        <dbReference type="Proteomes" id="UP000553766"/>
    </source>
</evidence>
<comment type="caution">
    <text evidence="6">The sequence shown here is derived from an EMBL/GenBank/DDBJ whole genome shotgun (WGS) entry which is preliminary data.</text>
</comment>
<dbReference type="CDD" id="cd05466">
    <property type="entry name" value="PBP2_LTTR_substrate"/>
    <property type="match status" value="1"/>
</dbReference>
<dbReference type="Pfam" id="PF00126">
    <property type="entry name" value="HTH_1"/>
    <property type="match status" value="1"/>
</dbReference>
<keyword evidence="7" id="KW-1185">Reference proteome</keyword>
<dbReference type="InterPro" id="IPR000847">
    <property type="entry name" value="LysR_HTH_N"/>
</dbReference>
<sequence>MNYTHLRAFWAVAHEGSLTRAAGRLNVAQSALSTQIQALEQRMGQALFERRGRGLHLTEAGRIALDHADVIFATAEELTATLASQSGPRQILRVGALATLSRNFQLEFLAPILGKPGVEVVLRSGGMADLLAALEAHRLDVVLLTTVPPRDAATPWVVHPIDTQSVSLVGTPERIGEAKTLAALLDQPLILPSVESGIRMGFDRLVDQHKLRPNVVAEADDMAMLRLLARQDIGIALVPPIVVQDELKSGKLVEALALDGVQEAFSAVTLSRRFPNTLLQDVLPSAAK</sequence>
<evidence type="ECO:0000259" key="5">
    <source>
        <dbReference type="PROSITE" id="PS50931"/>
    </source>
</evidence>
<keyword evidence="3" id="KW-0238">DNA-binding</keyword>
<dbReference type="AlphaFoldDB" id="A0A840WVC1"/>
<dbReference type="Pfam" id="PF03466">
    <property type="entry name" value="LysR_substrate"/>
    <property type="match status" value="1"/>
</dbReference>
<accession>A0A840WVC1</accession>
<evidence type="ECO:0000313" key="6">
    <source>
        <dbReference type="EMBL" id="MBB5514184.1"/>
    </source>
</evidence>
<organism evidence="6 7">
    <name type="scientific">Rubricella aquisinus</name>
    <dbReference type="NCBI Taxonomy" id="2028108"/>
    <lineage>
        <taxon>Bacteria</taxon>
        <taxon>Pseudomonadati</taxon>
        <taxon>Pseudomonadota</taxon>
        <taxon>Alphaproteobacteria</taxon>
        <taxon>Rhodobacterales</taxon>
        <taxon>Paracoccaceae</taxon>
        <taxon>Rubricella</taxon>
    </lineage>
</organism>
<dbReference type="InterPro" id="IPR036390">
    <property type="entry name" value="WH_DNA-bd_sf"/>
</dbReference>
<feature type="domain" description="HTH lysR-type" evidence="5">
    <location>
        <begin position="1"/>
        <end position="58"/>
    </location>
</feature>
<evidence type="ECO:0000256" key="2">
    <source>
        <dbReference type="ARBA" id="ARBA00023015"/>
    </source>
</evidence>
<dbReference type="Gene3D" id="1.10.10.10">
    <property type="entry name" value="Winged helix-like DNA-binding domain superfamily/Winged helix DNA-binding domain"/>
    <property type="match status" value="1"/>
</dbReference>
<dbReference type="PROSITE" id="PS50931">
    <property type="entry name" value="HTH_LYSR"/>
    <property type="match status" value="1"/>
</dbReference>
<dbReference type="PRINTS" id="PR00039">
    <property type="entry name" value="HTHLYSR"/>
</dbReference>
<comment type="similarity">
    <text evidence="1">Belongs to the LysR transcriptional regulatory family.</text>
</comment>
<keyword evidence="2" id="KW-0805">Transcription regulation</keyword>
<dbReference type="InterPro" id="IPR005119">
    <property type="entry name" value="LysR_subst-bd"/>
</dbReference>
<dbReference type="EMBL" id="JACIJS010000001">
    <property type="protein sequence ID" value="MBB5514184.1"/>
    <property type="molecule type" value="Genomic_DNA"/>
</dbReference>
<dbReference type="PANTHER" id="PTHR30126:SF98">
    <property type="entry name" value="HTH-TYPE TRANSCRIPTIONAL ACTIVATOR BAUR"/>
    <property type="match status" value="1"/>
</dbReference>
<evidence type="ECO:0000256" key="3">
    <source>
        <dbReference type="ARBA" id="ARBA00023125"/>
    </source>
</evidence>
<dbReference type="SUPFAM" id="SSF53850">
    <property type="entry name" value="Periplasmic binding protein-like II"/>
    <property type="match status" value="1"/>
</dbReference>
<evidence type="ECO:0000256" key="1">
    <source>
        <dbReference type="ARBA" id="ARBA00009437"/>
    </source>
</evidence>
<evidence type="ECO:0000256" key="4">
    <source>
        <dbReference type="ARBA" id="ARBA00023163"/>
    </source>
</evidence>
<dbReference type="InterPro" id="IPR036388">
    <property type="entry name" value="WH-like_DNA-bd_sf"/>
</dbReference>
<dbReference type="PANTHER" id="PTHR30126">
    <property type="entry name" value="HTH-TYPE TRANSCRIPTIONAL REGULATOR"/>
    <property type="match status" value="1"/>
</dbReference>
<dbReference type="GO" id="GO:0003700">
    <property type="term" value="F:DNA-binding transcription factor activity"/>
    <property type="evidence" value="ECO:0007669"/>
    <property type="project" value="InterPro"/>
</dbReference>
<dbReference type="Proteomes" id="UP000553766">
    <property type="component" value="Unassembled WGS sequence"/>
</dbReference>
<proteinExistence type="inferred from homology"/>
<dbReference type="Gene3D" id="3.40.190.10">
    <property type="entry name" value="Periplasmic binding protein-like II"/>
    <property type="match status" value="2"/>
</dbReference>
<keyword evidence="4" id="KW-0804">Transcription</keyword>
<name>A0A840WVC1_9RHOB</name>
<dbReference type="FunFam" id="1.10.10.10:FF:000001">
    <property type="entry name" value="LysR family transcriptional regulator"/>
    <property type="match status" value="1"/>
</dbReference>
<dbReference type="SUPFAM" id="SSF46785">
    <property type="entry name" value="Winged helix' DNA-binding domain"/>
    <property type="match status" value="1"/>
</dbReference>
<gene>
    <name evidence="6" type="ORF">FHS89_000182</name>
</gene>
<dbReference type="GO" id="GO:0000976">
    <property type="term" value="F:transcription cis-regulatory region binding"/>
    <property type="evidence" value="ECO:0007669"/>
    <property type="project" value="TreeGrafter"/>
</dbReference>
<dbReference type="RefSeq" id="WP_184007528.1">
    <property type="nucleotide sequence ID" value="NZ_JACIJS010000001.1"/>
</dbReference>